<dbReference type="PANTHER" id="PTHR35936:SF25">
    <property type="entry name" value="ABC TRANSPORTER SUBSTRATE-BINDING PROTEIN"/>
    <property type="match status" value="1"/>
</dbReference>
<dbReference type="RefSeq" id="WP_126128216.1">
    <property type="nucleotide sequence ID" value="NZ_CP034464.1"/>
</dbReference>
<evidence type="ECO:0000313" key="4">
    <source>
        <dbReference type="EMBL" id="AZP12837.1"/>
    </source>
</evidence>
<evidence type="ECO:0000313" key="5">
    <source>
        <dbReference type="Proteomes" id="UP000275663"/>
    </source>
</evidence>
<keyword evidence="1 2" id="KW-0732">Signal</keyword>
<dbReference type="SUPFAM" id="SSF53850">
    <property type="entry name" value="Periplasmic binding protein-like II"/>
    <property type="match status" value="1"/>
</dbReference>
<proteinExistence type="predicted"/>
<dbReference type="OrthoDB" id="8907081at2"/>
<feature type="chain" id="PRO_5018717813" evidence="2">
    <location>
        <begin position="23"/>
        <end position="251"/>
    </location>
</feature>
<name>A0A3Q9BRG0_9BURK</name>
<evidence type="ECO:0000259" key="3">
    <source>
        <dbReference type="SMART" id="SM00062"/>
    </source>
</evidence>
<dbReference type="Pfam" id="PF00497">
    <property type="entry name" value="SBP_bac_3"/>
    <property type="match status" value="1"/>
</dbReference>
<reference evidence="4 5" key="1">
    <citation type="journal article" date="2011" name="Int. J. Syst. Evol. Microbiol.">
        <title>Description of Undibacterium oligocarboniphilum sp. nov., isolated from purified water, and Undibacterium pigrum strain CCUG 49012 as the type strain of Undibacterium parvum sp. nov., and emended descriptions of the genus Undibacterium and the species Undibacterium pigrum.</title>
        <authorList>
            <person name="Eder W."/>
            <person name="Wanner G."/>
            <person name="Ludwig W."/>
            <person name="Busse H.J."/>
            <person name="Ziemke-Kageler F."/>
            <person name="Lang E."/>
        </authorList>
    </citation>
    <scope>NUCLEOTIDE SEQUENCE [LARGE SCALE GENOMIC DNA]</scope>
    <source>
        <strain evidence="4 5">DSM 23061</strain>
    </source>
</reference>
<feature type="domain" description="Solute-binding protein family 3/N-terminal" evidence="3">
    <location>
        <begin position="24"/>
        <end position="251"/>
    </location>
</feature>
<dbReference type="Proteomes" id="UP000275663">
    <property type="component" value="Chromosome"/>
</dbReference>
<dbReference type="SMART" id="SM00062">
    <property type="entry name" value="PBPb"/>
    <property type="match status" value="1"/>
</dbReference>
<keyword evidence="5" id="KW-1185">Reference proteome</keyword>
<dbReference type="Gene3D" id="3.40.190.10">
    <property type="entry name" value="Periplasmic binding protein-like II"/>
    <property type="match status" value="2"/>
</dbReference>
<dbReference type="EMBL" id="CP034464">
    <property type="protein sequence ID" value="AZP12837.1"/>
    <property type="molecule type" value="Genomic_DNA"/>
</dbReference>
<feature type="signal peptide" evidence="2">
    <location>
        <begin position="1"/>
        <end position="22"/>
    </location>
</feature>
<dbReference type="InterPro" id="IPR001638">
    <property type="entry name" value="Solute-binding_3/MltF_N"/>
</dbReference>
<sequence length="251" mass="28500">MKKNCIGLFCFGLMIYAVTAKAATLELVTLQYPPYQYEEKGQTNGMVVEIVKEVFRRMQQPINITLMPWARSIKMIEAGTADAIFTAYKTAERETFADYSRVVLMPQTVSLFVLKGTEIKFDGDLQKLAGYSFGVVNKVSYGDVFDNAVKNKLIKAPDTTYTGEQNVDKLLAKRFDILVSNRYGALDILKHKDAMDKVRELTPEVQAIPSYIAFSKKKNLDLVRDKFDEILLELKKDGTYEKIIHEHGKSN</sequence>
<accession>A0A3Q9BRG0</accession>
<protein>
    <submittedName>
        <fullName evidence="4">Transporter substrate-binding domain-containing protein</fullName>
    </submittedName>
</protein>
<dbReference type="KEGG" id="upv:EJN92_12980"/>
<evidence type="ECO:0000256" key="2">
    <source>
        <dbReference type="SAM" id="SignalP"/>
    </source>
</evidence>
<dbReference type="PANTHER" id="PTHR35936">
    <property type="entry name" value="MEMBRANE-BOUND LYTIC MUREIN TRANSGLYCOSYLASE F"/>
    <property type="match status" value="1"/>
</dbReference>
<dbReference type="AlphaFoldDB" id="A0A3Q9BRG0"/>
<gene>
    <name evidence="4" type="ORF">EJN92_12980</name>
</gene>
<organism evidence="4 5">
    <name type="scientific">Undibacterium parvum</name>
    <dbReference type="NCBI Taxonomy" id="401471"/>
    <lineage>
        <taxon>Bacteria</taxon>
        <taxon>Pseudomonadati</taxon>
        <taxon>Pseudomonadota</taxon>
        <taxon>Betaproteobacteria</taxon>
        <taxon>Burkholderiales</taxon>
        <taxon>Oxalobacteraceae</taxon>
        <taxon>Undibacterium</taxon>
    </lineage>
</organism>
<evidence type="ECO:0000256" key="1">
    <source>
        <dbReference type="ARBA" id="ARBA00022729"/>
    </source>
</evidence>